<keyword evidence="1" id="KW-0472">Membrane</keyword>
<feature type="transmembrane region" description="Helical" evidence="1">
    <location>
        <begin position="6"/>
        <end position="23"/>
    </location>
</feature>
<proteinExistence type="predicted"/>
<evidence type="ECO:0000256" key="1">
    <source>
        <dbReference type="SAM" id="Phobius"/>
    </source>
</evidence>
<dbReference type="RefSeq" id="WP_311426176.1">
    <property type="nucleotide sequence ID" value="NZ_JAVRIA010000001.1"/>
</dbReference>
<evidence type="ECO:0000313" key="3">
    <source>
        <dbReference type="Proteomes" id="UP001259492"/>
    </source>
</evidence>
<evidence type="ECO:0000313" key="2">
    <source>
        <dbReference type="EMBL" id="MDT0557409.1"/>
    </source>
</evidence>
<reference evidence="2 3" key="1">
    <citation type="submission" date="2023-09" db="EMBL/GenBank/DDBJ databases">
        <authorList>
            <person name="Rey-Velasco X."/>
        </authorList>
    </citation>
    <scope>NUCLEOTIDE SEQUENCE [LARGE SCALE GENOMIC DNA]</scope>
    <source>
        <strain evidence="2 3">W332</strain>
    </source>
</reference>
<keyword evidence="1" id="KW-0812">Transmembrane</keyword>
<comment type="caution">
    <text evidence="2">The sequence shown here is derived from an EMBL/GenBank/DDBJ whole genome shotgun (WGS) entry which is preliminary data.</text>
</comment>
<keyword evidence="1" id="KW-1133">Transmembrane helix</keyword>
<name>A0ABU2YGU9_9FLAO</name>
<dbReference type="EMBL" id="JAVRIA010000001">
    <property type="protein sequence ID" value="MDT0557409.1"/>
    <property type="molecule type" value="Genomic_DNA"/>
</dbReference>
<keyword evidence="3" id="KW-1185">Reference proteome</keyword>
<protein>
    <submittedName>
        <fullName evidence="2">Uncharacterized protein</fullName>
    </submittedName>
</protein>
<dbReference type="Proteomes" id="UP001259492">
    <property type="component" value="Unassembled WGS sequence"/>
</dbReference>
<sequence>MIITTLLVVFMILVFVLVFLFIRTIDKRKWLTLLVSLVLTPLVYFYMFYPFLNIIVPFHHQKHFNSEAWTKKPGLRYEMVKDITDSKFLIGKDKSEIEALLGKYEWLSWDDAKKQHDENLWNYGMGLLPGAFNDDKECLTLVFKNDKVFELKRFQEQIVFEDE</sequence>
<feature type="transmembrane region" description="Helical" evidence="1">
    <location>
        <begin position="30"/>
        <end position="52"/>
    </location>
</feature>
<organism evidence="2 3">
    <name type="scientific">Microcosmobacter mediterraneus</name>
    <dbReference type="NCBI Taxonomy" id="3075607"/>
    <lineage>
        <taxon>Bacteria</taxon>
        <taxon>Pseudomonadati</taxon>
        <taxon>Bacteroidota</taxon>
        <taxon>Flavobacteriia</taxon>
        <taxon>Flavobacteriales</taxon>
        <taxon>Flavobacteriaceae</taxon>
        <taxon>Microcosmobacter</taxon>
    </lineage>
</organism>
<accession>A0ABU2YGU9</accession>
<gene>
    <name evidence="2" type="ORF">RM697_02035</name>
</gene>